<dbReference type="EMBL" id="BQNB010013873">
    <property type="protein sequence ID" value="GJT21258.1"/>
    <property type="molecule type" value="Genomic_DNA"/>
</dbReference>
<organism evidence="2 3">
    <name type="scientific">Tanacetum coccineum</name>
    <dbReference type="NCBI Taxonomy" id="301880"/>
    <lineage>
        <taxon>Eukaryota</taxon>
        <taxon>Viridiplantae</taxon>
        <taxon>Streptophyta</taxon>
        <taxon>Embryophyta</taxon>
        <taxon>Tracheophyta</taxon>
        <taxon>Spermatophyta</taxon>
        <taxon>Magnoliopsida</taxon>
        <taxon>eudicotyledons</taxon>
        <taxon>Gunneridae</taxon>
        <taxon>Pentapetalae</taxon>
        <taxon>asterids</taxon>
        <taxon>campanulids</taxon>
        <taxon>Asterales</taxon>
        <taxon>Asteraceae</taxon>
        <taxon>Asteroideae</taxon>
        <taxon>Anthemideae</taxon>
        <taxon>Anthemidinae</taxon>
        <taxon>Tanacetum</taxon>
    </lineage>
</organism>
<accession>A0ABQ5C5L8</accession>
<reference evidence="2" key="2">
    <citation type="submission" date="2022-01" db="EMBL/GenBank/DDBJ databases">
        <authorList>
            <person name="Yamashiro T."/>
            <person name="Shiraishi A."/>
            <person name="Satake H."/>
            <person name="Nakayama K."/>
        </authorList>
    </citation>
    <scope>NUCLEOTIDE SEQUENCE</scope>
</reference>
<evidence type="ECO:0000313" key="2">
    <source>
        <dbReference type="EMBL" id="GJT21258.1"/>
    </source>
</evidence>
<evidence type="ECO:0000313" key="3">
    <source>
        <dbReference type="Proteomes" id="UP001151760"/>
    </source>
</evidence>
<evidence type="ECO:0000256" key="1">
    <source>
        <dbReference type="SAM" id="MobiDB-lite"/>
    </source>
</evidence>
<reference evidence="2" key="1">
    <citation type="journal article" date="2022" name="Int. J. Mol. Sci.">
        <title>Draft Genome of Tanacetum Coccineum: Genomic Comparison of Closely Related Tanacetum-Family Plants.</title>
        <authorList>
            <person name="Yamashiro T."/>
            <person name="Shiraishi A."/>
            <person name="Nakayama K."/>
            <person name="Satake H."/>
        </authorList>
    </citation>
    <scope>NUCLEOTIDE SEQUENCE</scope>
</reference>
<proteinExistence type="predicted"/>
<dbReference type="Proteomes" id="UP001151760">
    <property type="component" value="Unassembled WGS sequence"/>
</dbReference>
<keyword evidence="3" id="KW-1185">Reference proteome</keyword>
<comment type="caution">
    <text evidence="2">The sequence shown here is derived from an EMBL/GenBank/DDBJ whole genome shotgun (WGS) entry which is preliminary data.</text>
</comment>
<feature type="compositionally biased region" description="Polar residues" evidence="1">
    <location>
        <begin position="127"/>
        <end position="142"/>
    </location>
</feature>
<protein>
    <submittedName>
        <fullName evidence="2">Uncharacterized protein</fullName>
    </submittedName>
</protein>
<gene>
    <name evidence="2" type="ORF">Tco_0891195</name>
</gene>
<sequence>MQLTEVIWNPLLTAQSASGPESAPATARISIDGVVTQIEDSKIIGSRGLCESPVVSQGVHESVHENQLTHRKRVLDKCTQTDGTEPVSFYRSFRARNAESGSVCLEADMCEASSSSCECRKRPPPRNQQRSWMRPGSNSSNV</sequence>
<name>A0ABQ5C5L8_9ASTR</name>
<feature type="region of interest" description="Disordered" evidence="1">
    <location>
        <begin position="115"/>
        <end position="142"/>
    </location>
</feature>